<keyword evidence="1" id="KW-0472">Membrane</keyword>
<comment type="caution">
    <text evidence="2">The sequence shown here is derived from an EMBL/GenBank/DDBJ whole genome shotgun (WGS) entry which is preliminary data.</text>
</comment>
<keyword evidence="1" id="KW-0812">Transmembrane</keyword>
<name>A0ABQ9YTI9_9CRUS</name>
<keyword evidence="1" id="KW-1133">Transmembrane helix</keyword>
<proteinExistence type="predicted"/>
<reference evidence="2 3" key="1">
    <citation type="journal article" date="2023" name="Nucleic Acids Res.">
        <title>The hologenome of Daphnia magna reveals possible DNA methylation and microbiome-mediated evolution of the host genome.</title>
        <authorList>
            <person name="Chaturvedi A."/>
            <person name="Li X."/>
            <person name="Dhandapani V."/>
            <person name="Marshall H."/>
            <person name="Kissane S."/>
            <person name="Cuenca-Cambronero M."/>
            <person name="Asole G."/>
            <person name="Calvet F."/>
            <person name="Ruiz-Romero M."/>
            <person name="Marangio P."/>
            <person name="Guigo R."/>
            <person name="Rago D."/>
            <person name="Mirbahai L."/>
            <person name="Eastwood N."/>
            <person name="Colbourne J.K."/>
            <person name="Zhou J."/>
            <person name="Mallon E."/>
            <person name="Orsini L."/>
        </authorList>
    </citation>
    <scope>NUCLEOTIDE SEQUENCE [LARGE SCALE GENOMIC DNA]</scope>
    <source>
        <strain evidence="2">LRV0_1</strain>
    </source>
</reference>
<keyword evidence="3" id="KW-1185">Reference proteome</keyword>
<organism evidence="2 3">
    <name type="scientific">Daphnia magna</name>
    <dbReference type="NCBI Taxonomy" id="35525"/>
    <lineage>
        <taxon>Eukaryota</taxon>
        <taxon>Metazoa</taxon>
        <taxon>Ecdysozoa</taxon>
        <taxon>Arthropoda</taxon>
        <taxon>Crustacea</taxon>
        <taxon>Branchiopoda</taxon>
        <taxon>Diplostraca</taxon>
        <taxon>Cladocera</taxon>
        <taxon>Anomopoda</taxon>
        <taxon>Daphniidae</taxon>
        <taxon>Daphnia</taxon>
    </lineage>
</organism>
<dbReference type="Proteomes" id="UP001234178">
    <property type="component" value="Unassembled WGS sequence"/>
</dbReference>
<evidence type="ECO:0008006" key="4">
    <source>
        <dbReference type="Google" id="ProtNLM"/>
    </source>
</evidence>
<accession>A0ABQ9YTI9</accession>
<evidence type="ECO:0000256" key="1">
    <source>
        <dbReference type="SAM" id="Phobius"/>
    </source>
</evidence>
<sequence length="87" mass="9499">MKLVGLKNATMLPISTTKKGLITVLLAALHFMVYLLQWSSVVLRTHVIWKVAGEIGPKRKRTGEIGLKISSPNSPVEMGLGELGLIF</sequence>
<feature type="transmembrane region" description="Helical" evidence="1">
    <location>
        <begin position="20"/>
        <end position="36"/>
    </location>
</feature>
<dbReference type="EMBL" id="JAOYFB010000001">
    <property type="protein sequence ID" value="KAK4003950.1"/>
    <property type="molecule type" value="Genomic_DNA"/>
</dbReference>
<evidence type="ECO:0000313" key="3">
    <source>
        <dbReference type="Proteomes" id="UP001234178"/>
    </source>
</evidence>
<gene>
    <name evidence="2" type="ORF">OUZ56_005695</name>
</gene>
<evidence type="ECO:0000313" key="2">
    <source>
        <dbReference type="EMBL" id="KAK4003950.1"/>
    </source>
</evidence>
<protein>
    <recommendedName>
        <fullName evidence="4">Transmembrane protein</fullName>
    </recommendedName>
</protein>